<evidence type="ECO:0000313" key="3">
    <source>
        <dbReference type="Proteomes" id="UP000266841"/>
    </source>
</evidence>
<dbReference type="AlphaFoldDB" id="K0SM09"/>
<protein>
    <recommendedName>
        <fullName evidence="4">Fatty acid hydroxylase domain-containing protein</fullName>
    </recommendedName>
</protein>
<feature type="region of interest" description="Disordered" evidence="1">
    <location>
        <begin position="1"/>
        <end position="28"/>
    </location>
</feature>
<sequence>MCSPPEETAAVPSRPTMTRRSSSSMSKRQRQRVSSFVVDSATAAFVAHYLYNNPSYLNPWNLPSAGAWIAGFFAIRFGVTFYDHLVVQVVERCFRSDVLPTREAGAPPVRYVALDGKSVAYLALNSFNEYAFVMRLTRYLWAGGYQELLPWRLGELNLGNTILALGVMFVSMDLMYAPLHHILHLPAFYPLVHKHHHRQHFPVRGYLDAGNEHPIEHMIGVMCTWFAVHSAEVLVPTLRLLMGRISGSRAGDVWTSGGGVHAATVLVFFQFHAALACLNHSPYDVNFSLPFAGSSCLFGGARGKVLGWLDDVPVVGQAVRRFGTGQWFQYSVGHHEMHHRKFNYNYGQYCMLYDRLMGTFLGYEGPRKVSELAKEKSK</sequence>
<accession>K0SM09</accession>
<dbReference type="InterPro" id="IPR050307">
    <property type="entry name" value="Sterol_Desaturase_Related"/>
</dbReference>
<dbReference type="OrthoDB" id="408954at2759"/>
<dbReference type="PANTHER" id="PTHR11863">
    <property type="entry name" value="STEROL DESATURASE"/>
    <property type="match status" value="1"/>
</dbReference>
<evidence type="ECO:0008006" key="4">
    <source>
        <dbReference type="Google" id="ProtNLM"/>
    </source>
</evidence>
<evidence type="ECO:0000313" key="2">
    <source>
        <dbReference type="EMBL" id="EJK66009.1"/>
    </source>
</evidence>
<dbReference type="eggNOG" id="KOG0873">
    <property type="taxonomic scope" value="Eukaryota"/>
</dbReference>
<comment type="caution">
    <text evidence="2">The sequence shown here is derived from an EMBL/GenBank/DDBJ whole genome shotgun (WGS) entry which is preliminary data.</text>
</comment>
<evidence type="ECO:0000256" key="1">
    <source>
        <dbReference type="SAM" id="MobiDB-lite"/>
    </source>
</evidence>
<keyword evidence="3" id="KW-1185">Reference proteome</keyword>
<feature type="compositionally biased region" description="Low complexity" evidence="1">
    <location>
        <begin position="11"/>
        <end position="26"/>
    </location>
</feature>
<proteinExistence type="predicted"/>
<dbReference type="Proteomes" id="UP000266841">
    <property type="component" value="Unassembled WGS sequence"/>
</dbReference>
<gene>
    <name evidence="2" type="ORF">THAOC_13087</name>
</gene>
<organism evidence="2 3">
    <name type="scientific">Thalassiosira oceanica</name>
    <name type="common">Marine diatom</name>
    <dbReference type="NCBI Taxonomy" id="159749"/>
    <lineage>
        <taxon>Eukaryota</taxon>
        <taxon>Sar</taxon>
        <taxon>Stramenopiles</taxon>
        <taxon>Ochrophyta</taxon>
        <taxon>Bacillariophyta</taxon>
        <taxon>Coscinodiscophyceae</taxon>
        <taxon>Thalassiosirophycidae</taxon>
        <taxon>Thalassiosirales</taxon>
        <taxon>Thalassiosiraceae</taxon>
        <taxon>Thalassiosira</taxon>
    </lineage>
</organism>
<name>K0SM09_THAOC</name>
<reference evidence="2 3" key="1">
    <citation type="journal article" date="2012" name="Genome Biol.">
        <title>Genome and low-iron response of an oceanic diatom adapted to chronic iron limitation.</title>
        <authorList>
            <person name="Lommer M."/>
            <person name="Specht M."/>
            <person name="Roy A.S."/>
            <person name="Kraemer L."/>
            <person name="Andreson R."/>
            <person name="Gutowska M.A."/>
            <person name="Wolf J."/>
            <person name="Bergner S.V."/>
            <person name="Schilhabel M.B."/>
            <person name="Klostermeier U.C."/>
            <person name="Beiko R.G."/>
            <person name="Rosenstiel P."/>
            <person name="Hippler M."/>
            <person name="Laroche J."/>
        </authorList>
    </citation>
    <scope>NUCLEOTIDE SEQUENCE [LARGE SCALE GENOMIC DNA]</scope>
    <source>
        <strain evidence="2 3">CCMP1005</strain>
    </source>
</reference>
<dbReference type="EMBL" id="AGNL01015326">
    <property type="protein sequence ID" value="EJK66009.1"/>
    <property type="molecule type" value="Genomic_DNA"/>
</dbReference>